<reference evidence="3 4" key="1">
    <citation type="submission" date="2018-11" db="EMBL/GenBank/DDBJ databases">
        <title>Microbial catabolism of amino acid.</title>
        <authorList>
            <person name="Hibi M."/>
            <person name="Ogawa J."/>
        </authorList>
    </citation>
    <scope>NUCLEOTIDE SEQUENCE [LARGE SCALE GENOMIC DNA]</scope>
    <source>
        <strain evidence="3 4">C31-06</strain>
    </source>
</reference>
<evidence type="ECO:0000313" key="4">
    <source>
        <dbReference type="Proteomes" id="UP000287519"/>
    </source>
</evidence>
<dbReference type="Pfam" id="PF01590">
    <property type="entry name" value="GAF"/>
    <property type="match status" value="1"/>
</dbReference>
<dbReference type="Gene3D" id="3.30.450.40">
    <property type="match status" value="1"/>
</dbReference>
<name>A0A402CJD2_RHOWR</name>
<dbReference type="RefSeq" id="WP_124395464.1">
    <property type="nucleotide sequence ID" value="NZ_BHYM01000080.1"/>
</dbReference>
<dbReference type="Proteomes" id="UP000287519">
    <property type="component" value="Unassembled WGS sequence"/>
</dbReference>
<evidence type="ECO:0000313" key="3">
    <source>
        <dbReference type="EMBL" id="GCE43760.1"/>
    </source>
</evidence>
<dbReference type="AlphaFoldDB" id="A0A402CJD2"/>
<evidence type="ECO:0000259" key="2">
    <source>
        <dbReference type="Pfam" id="PF01590"/>
    </source>
</evidence>
<gene>
    <name evidence="3" type="ORF">Rhow_008058</name>
</gene>
<accession>A0A402CJD2</accession>
<comment type="caution">
    <text evidence="3">The sequence shown here is derived from an EMBL/GenBank/DDBJ whole genome shotgun (WGS) entry which is preliminary data.</text>
</comment>
<dbReference type="InterPro" id="IPR029016">
    <property type="entry name" value="GAF-like_dom_sf"/>
</dbReference>
<feature type="domain" description="GAF" evidence="2">
    <location>
        <begin position="14"/>
        <end position="121"/>
    </location>
</feature>
<dbReference type="OrthoDB" id="3683444at2"/>
<protein>
    <recommendedName>
        <fullName evidence="2">GAF domain-containing protein</fullName>
    </recommendedName>
</protein>
<keyword evidence="4" id="KW-1185">Reference proteome</keyword>
<evidence type="ECO:0000256" key="1">
    <source>
        <dbReference type="SAM" id="MobiDB-lite"/>
    </source>
</evidence>
<dbReference type="EMBL" id="BHYM01000080">
    <property type="protein sequence ID" value="GCE43760.1"/>
    <property type="molecule type" value="Genomic_DNA"/>
</dbReference>
<dbReference type="SUPFAM" id="SSF55781">
    <property type="entry name" value="GAF domain-like"/>
    <property type="match status" value="1"/>
</dbReference>
<sequence length="151" mass="15760">MIEDIPDTQAHVVEVLSAITAHLADTVTDPAAALADITAASADLLGAAVVAASDERARIVELLQTQGEHGPCLDAVAAGTPVEVPDLSAPESHRRWPDFTDVATTLGYRAVLAIPMLLDGHPSEDSTCSTPPSASSPTTTGDWPRYSRPRP</sequence>
<feature type="region of interest" description="Disordered" evidence="1">
    <location>
        <begin position="122"/>
        <end position="151"/>
    </location>
</feature>
<dbReference type="InterPro" id="IPR003018">
    <property type="entry name" value="GAF"/>
</dbReference>
<organism evidence="3 4">
    <name type="scientific">Rhodococcus wratislaviensis</name>
    <name type="common">Tsukamurella wratislaviensis</name>
    <dbReference type="NCBI Taxonomy" id="44752"/>
    <lineage>
        <taxon>Bacteria</taxon>
        <taxon>Bacillati</taxon>
        <taxon>Actinomycetota</taxon>
        <taxon>Actinomycetes</taxon>
        <taxon>Mycobacteriales</taxon>
        <taxon>Nocardiaceae</taxon>
        <taxon>Rhodococcus</taxon>
    </lineage>
</organism>
<proteinExistence type="predicted"/>
<feature type="compositionally biased region" description="Low complexity" evidence="1">
    <location>
        <begin position="126"/>
        <end position="140"/>
    </location>
</feature>